<dbReference type="PANTHER" id="PTHR21685:SF1">
    <property type="entry name" value="TAPERIN"/>
    <property type="match status" value="1"/>
</dbReference>
<name>A0A8D0A946_SANLU</name>
<protein>
    <recommendedName>
        <fullName evidence="2">Phostensin/Taperin PP1-binding domain-containing protein</fullName>
    </recommendedName>
</protein>
<evidence type="ECO:0000259" key="2">
    <source>
        <dbReference type="Pfam" id="PF13914"/>
    </source>
</evidence>
<feature type="region of interest" description="Disordered" evidence="1">
    <location>
        <begin position="1"/>
        <end position="57"/>
    </location>
</feature>
<organism evidence="3 4">
    <name type="scientific">Sander lucioperca</name>
    <name type="common">Pike-perch</name>
    <name type="synonym">Perca lucioperca</name>
    <dbReference type="NCBI Taxonomy" id="283035"/>
    <lineage>
        <taxon>Eukaryota</taxon>
        <taxon>Metazoa</taxon>
        <taxon>Chordata</taxon>
        <taxon>Craniata</taxon>
        <taxon>Vertebrata</taxon>
        <taxon>Euteleostomi</taxon>
        <taxon>Actinopterygii</taxon>
        <taxon>Neopterygii</taxon>
        <taxon>Teleostei</taxon>
        <taxon>Neoteleostei</taxon>
        <taxon>Acanthomorphata</taxon>
        <taxon>Eupercaria</taxon>
        <taxon>Perciformes</taxon>
        <taxon>Percoidei</taxon>
        <taxon>Percidae</taxon>
        <taxon>Luciopercinae</taxon>
        <taxon>Sander</taxon>
    </lineage>
</organism>
<sequence length="162" mass="17915">MVQLSPQGMSQTGCKPSPSERETGKALRCHPNPRCHALQRPVASPPPGSTPPQAPYAQLGSLLKKRYPAAEEIEVIGGYLSLAKSCLSKTGSMGKKLKISFNESSLHSTYEYPSESSAWDSGDEDDDEKLDEKLPDEQTKYSEQDQQLLLHLKERLQQNCII</sequence>
<dbReference type="InterPro" id="IPR026671">
    <property type="entry name" value="PPP1R18/Tprn"/>
</dbReference>
<feature type="domain" description="Phostensin/Taperin PP1-binding" evidence="2">
    <location>
        <begin position="40"/>
        <end position="117"/>
    </location>
</feature>
<feature type="region of interest" description="Disordered" evidence="1">
    <location>
        <begin position="107"/>
        <end position="142"/>
    </location>
</feature>
<evidence type="ECO:0000313" key="4">
    <source>
        <dbReference type="Proteomes" id="UP000694568"/>
    </source>
</evidence>
<accession>A0A8D0A946</accession>
<feature type="compositionally biased region" description="Pro residues" evidence="1">
    <location>
        <begin position="43"/>
        <end position="54"/>
    </location>
</feature>
<dbReference type="AlphaFoldDB" id="A0A8D0A946"/>
<feature type="compositionally biased region" description="Polar residues" evidence="1">
    <location>
        <begin position="1"/>
        <end position="14"/>
    </location>
</feature>
<reference evidence="3" key="2">
    <citation type="submission" date="2025-09" db="UniProtKB">
        <authorList>
            <consortium name="Ensembl"/>
        </authorList>
    </citation>
    <scope>IDENTIFICATION</scope>
</reference>
<reference evidence="3" key="1">
    <citation type="submission" date="2025-08" db="UniProtKB">
        <authorList>
            <consortium name="Ensembl"/>
        </authorList>
    </citation>
    <scope>IDENTIFICATION</scope>
</reference>
<dbReference type="GeneTree" id="ENSGT00530000064035"/>
<evidence type="ECO:0000256" key="1">
    <source>
        <dbReference type="SAM" id="MobiDB-lite"/>
    </source>
</evidence>
<dbReference type="Ensembl" id="ENSSLUT00000050224.1">
    <property type="protein sequence ID" value="ENSSLUP00000048758.1"/>
    <property type="gene ID" value="ENSSLUG00000021313.1"/>
</dbReference>
<dbReference type="GO" id="GO:0019902">
    <property type="term" value="F:phosphatase binding"/>
    <property type="evidence" value="ECO:0007669"/>
    <property type="project" value="InterPro"/>
</dbReference>
<proteinExistence type="predicted"/>
<dbReference type="Proteomes" id="UP000694568">
    <property type="component" value="Unplaced"/>
</dbReference>
<dbReference type="InterPro" id="IPR025907">
    <property type="entry name" value="Phostensin/Taperin_PP1-bd_dom"/>
</dbReference>
<evidence type="ECO:0000313" key="3">
    <source>
        <dbReference type="Ensembl" id="ENSSLUP00000048758.1"/>
    </source>
</evidence>
<feature type="compositionally biased region" description="Basic and acidic residues" evidence="1">
    <location>
        <begin position="130"/>
        <end position="142"/>
    </location>
</feature>
<dbReference type="Pfam" id="PF13914">
    <property type="entry name" value="Phostensin"/>
    <property type="match status" value="1"/>
</dbReference>
<keyword evidence="4" id="KW-1185">Reference proteome</keyword>
<dbReference type="PANTHER" id="PTHR21685">
    <property type="entry name" value="TON-B BOX DOMAIN"/>
    <property type="match status" value="1"/>
</dbReference>